<keyword evidence="7" id="KW-0175">Coiled coil</keyword>
<feature type="domain" description="Sec20 C-terminal" evidence="11">
    <location>
        <begin position="124"/>
        <end position="213"/>
    </location>
</feature>
<protein>
    <submittedName>
        <fullName evidence="12">Vesicle transport protein SEC20-like</fullName>
    </submittedName>
</protein>
<dbReference type="PANTHER" id="PTHR12825">
    <property type="entry name" value="BNIP1-RELATED"/>
    <property type="match status" value="1"/>
</dbReference>
<dbReference type="Proteomes" id="UP001165289">
    <property type="component" value="Unassembled WGS sequence"/>
</dbReference>
<evidence type="ECO:0000256" key="9">
    <source>
        <dbReference type="ARBA" id="ARBA00037934"/>
    </source>
</evidence>
<keyword evidence="5" id="KW-0931">ER-Golgi transport</keyword>
<keyword evidence="13" id="KW-1185">Reference proteome</keyword>
<keyword evidence="8 10" id="KW-0472">Membrane</keyword>
<organism evidence="12 13">
    <name type="scientific">Oopsacas minuta</name>
    <dbReference type="NCBI Taxonomy" id="111878"/>
    <lineage>
        <taxon>Eukaryota</taxon>
        <taxon>Metazoa</taxon>
        <taxon>Porifera</taxon>
        <taxon>Hexactinellida</taxon>
        <taxon>Hexasterophora</taxon>
        <taxon>Lyssacinosida</taxon>
        <taxon>Leucopsacidae</taxon>
        <taxon>Oopsacas</taxon>
    </lineage>
</organism>
<evidence type="ECO:0000256" key="10">
    <source>
        <dbReference type="SAM" id="Phobius"/>
    </source>
</evidence>
<reference evidence="12 13" key="1">
    <citation type="journal article" date="2023" name="BMC Biol.">
        <title>The compact genome of the sponge Oopsacas minuta (Hexactinellida) is lacking key metazoan core genes.</title>
        <authorList>
            <person name="Santini S."/>
            <person name="Schenkelaars Q."/>
            <person name="Jourda C."/>
            <person name="Duchesne M."/>
            <person name="Belahbib H."/>
            <person name="Rocher C."/>
            <person name="Selva M."/>
            <person name="Riesgo A."/>
            <person name="Vervoort M."/>
            <person name="Leys S.P."/>
            <person name="Kodjabachian L."/>
            <person name="Le Bivic A."/>
            <person name="Borchiellini C."/>
            <person name="Claverie J.M."/>
            <person name="Renard E."/>
        </authorList>
    </citation>
    <scope>NUCLEOTIDE SEQUENCE [LARGE SCALE GENOMIC DNA]</scope>
    <source>
        <strain evidence="12">SPO-2</strain>
    </source>
</reference>
<evidence type="ECO:0000259" key="11">
    <source>
        <dbReference type="Pfam" id="PF03908"/>
    </source>
</evidence>
<comment type="subcellular location">
    <subcellularLocation>
        <location evidence="1">Endoplasmic reticulum membrane</location>
        <topology evidence="1">Single-pass type IV membrane protein</topology>
    </subcellularLocation>
</comment>
<comment type="caution">
    <text evidence="12">The sequence shown here is derived from an EMBL/GenBank/DDBJ whole genome shotgun (WGS) entry which is preliminary data.</text>
</comment>
<keyword evidence="4" id="KW-0256">Endoplasmic reticulum</keyword>
<evidence type="ECO:0000256" key="1">
    <source>
        <dbReference type="ARBA" id="ARBA00004163"/>
    </source>
</evidence>
<dbReference type="EMBL" id="JAKMXF010000188">
    <property type="protein sequence ID" value="KAI6655617.1"/>
    <property type="molecule type" value="Genomic_DNA"/>
</dbReference>
<dbReference type="Pfam" id="PF03908">
    <property type="entry name" value="Sec20"/>
    <property type="match status" value="1"/>
</dbReference>
<keyword evidence="3 10" id="KW-0812">Transmembrane</keyword>
<accession>A0AAV7K369</accession>
<feature type="transmembrane region" description="Helical" evidence="10">
    <location>
        <begin position="192"/>
        <end position="210"/>
    </location>
</feature>
<evidence type="ECO:0000313" key="12">
    <source>
        <dbReference type="EMBL" id="KAI6655617.1"/>
    </source>
</evidence>
<evidence type="ECO:0000256" key="4">
    <source>
        <dbReference type="ARBA" id="ARBA00022824"/>
    </source>
</evidence>
<dbReference type="InterPro" id="IPR005606">
    <property type="entry name" value="Sec20"/>
</dbReference>
<evidence type="ECO:0000256" key="3">
    <source>
        <dbReference type="ARBA" id="ARBA00022692"/>
    </source>
</evidence>
<keyword evidence="6 10" id="KW-1133">Transmembrane helix</keyword>
<comment type="similarity">
    <text evidence="9">Belongs to the SEC20 family.</text>
</comment>
<name>A0AAV7K369_9METZ</name>
<dbReference type="GO" id="GO:0006890">
    <property type="term" value="P:retrograde vesicle-mediated transport, Golgi to endoplasmic reticulum"/>
    <property type="evidence" value="ECO:0007669"/>
    <property type="project" value="InterPro"/>
</dbReference>
<dbReference type="PANTHER" id="PTHR12825:SF0">
    <property type="entry name" value="VESICLE TRANSPORT PROTEIN SEC20"/>
    <property type="match status" value="1"/>
</dbReference>
<evidence type="ECO:0000313" key="13">
    <source>
        <dbReference type="Proteomes" id="UP001165289"/>
    </source>
</evidence>
<dbReference type="GO" id="GO:0005789">
    <property type="term" value="C:endoplasmic reticulum membrane"/>
    <property type="evidence" value="ECO:0007669"/>
    <property type="project" value="UniProtKB-SubCell"/>
</dbReference>
<proteinExistence type="inferred from homology"/>
<dbReference type="AlphaFoldDB" id="A0AAV7K369"/>
<dbReference type="GO" id="GO:0005484">
    <property type="term" value="F:SNAP receptor activity"/>
    <property type="evidence" value="ECO:0007669"/>
    <property type="project" value="InterPro"/>
</dbReference>
<evidence type="ECO:0000256" key="5">
    <source>
        <dbReference type="ARBA" id="ARBA00022892"/>
    </source>
</evidence>
<gene>
    <name evidence="12" type="ORF">LOD99_2115</name>
</gene>
<evidence type="ECO:0000256" key="2">
    <source>
        <dbReference type="ARBA" id="ARBA00022448"/>
    </source>
</evidence>
<keyword evidence="2" id="KW-0813">Transport</keyword>
<evidence type="ECO:0000256" key="8">
    <source>
        <dbReference type="ARBA" id="ARBA00023136"/>
    </source>
</evidence>
<dbReference type="InterPro" id="IPR056173">
    <property type="entry name" value="Sec20_C"/>
</dbReference>
<sequence length="220" mass="25345">MLSSKDTESYHREMVAMEVKCLDKITSHIETSTDKSIPDSVYEPLSNEINSNLDKLTNLSSQLSLLAISQPKIKQEVTLSKVEWHEQQIQHIRATLRRLTMKRSEEQTEVSFVRRRKKNNLNSESELIHSLEETRRMLATQLRHSEDTFEALVESSSTLEGVNTELEEIGGSVDAGRYLVNMLRDQRFKAKVKVTLAMVVFVLTCVNIVVKRLFPFLYPF</sequence>
<dbReference type="GO" id="GO:0031201">
    <property type="term" value="C:SNARE complex"/>
    <property type="evidence" value="ECO:0007669"/>
    <property type="project" value="TreeGrafter"/>
</dbReference>
<evidence type="ECO:0000256" key="6">
    <source>
        <dbReference type="ARBA" id="ARBA00022989"/>
    </source>
</evidence>
<evidence type="ECO:0000256" key="7">
    <source>
        <dbReference type="ARBA" id="ARBA00023054"/>
    </source>
</evidence>